<protein>
    <recommendedName>
        <fullName evidence="3">Tetratricopeptide repeat protein</fullName>
    </recommendedName>
</protein>
<evidence type="ECO:0000313" key="1">
    <source>
        <dbReference type="EMBL" id="MCM1988625.1"/>
    </source>
</evidence>
<gene>
    <name evidence="1" type="ORF">KDK92_02660</name>
</gene>
<proteinExistence type="predicted"/>
<dbReference type="InterPro" id="IPR011990">
    <property type="entry name" value="TPR-like_helical_dom_sf"/>
</dbReference>
<dbReference type="EMBL" id="JAGSOJ010000001">
    <property type="protein sequence ID" value="MCM1988625.1"/>
    <property type="molecule type" value="Genomic_DNA"/>
</dbReference>
<dbReference type="SUPFAM" id="SSF48452">
    <property type="entry name" value="TPR-like"/>
    <property type="match status" value="1"/>
</dbReference>
<evidence type="ECO:0008006" key="3">
    <source>
        <dbReference type="Google" id="ProtNLM"/>
    </source>
</evidence>
<dbReference type="Proteomes" id="UP001056429">
    <property type="component" value="Unassembled WGS sequence"/>
</dbReference>
<dbReference type="Gene3D" id="1.25.40.10">
    <property type="entry name" value="Tetratricopeptide repeat domain"/>
    <property type="match status" value="1"/>
</dbReference>
<name>A0A9J6NXJ9_9CLOT</name>
<accession>A0A9J6NXJ9</accession>
<dbReference type="RefSeq" id="WP_250857497.1">
    <property type="nucleotide sequence ID" value="NZ_JAGSOJ010000001.1"/>
</dbReference>
<reference evidence="1" key="2">
    <citation type="submission" date="2021-04" db="EMBL/GenBank/DDBJ databases">
        <authorList>
            <person name="Dong X."/>
        </authorList>
    </citation>
    <scope>NUCLEOTIDE SEQUENCE</scope>
    <source>
        <strain evidence="1">ZWT</strain>
    </source>
</reference>
<organism evidence="1 2">
    <name type="scientific">Oceanirhabdus seepicola</name>
    <dbReference type="NCBI Taxonomy" id="2828781"/>
    <lineage>
        <taxon>Bacteria</taxon>
        <taxon>Bacillati</taxon>
        <taxon>Bacillota</taxon>
        <taxon>Clostridia</taxon>
        <taxon>Eubacteriales</taxon>
        <taxon>Clostridiaceae</taxon>
        <taxon>Oceanirhabdus</taxon>
    </lineage>
</organism>
<dbReference type="AlphaFoldDB" id="A0A9J6NXJ9"/>
<keyword evidence="2" id="KW-1185">Reference proteome</keyword>
<evidence type="ECO:0000313" key="2">
    <source>
        <dbReference type="Proteomes" id="UP001056429"/>
    </source>
</evidence>
<comment type="caution">
    <text evidence="1">The sequence shown here is derived from an EMBL/GenBank/DDBJ whole genome shotgun (WGS) entry which is preliminary data.</text>
</comment>
<reference evidence="1" key="1">
    <citation type="journal article" date="2021" name="mSystems">
        <title>Bacteria and Archaea Synergistically Convert Glycine Betaine to Biogenic Methane in the Formosa Cold Seep of the South China Sea.</title>
        <authorList>
            <person name="Li L."/>
            <person name="Zhang W."/>
            <person name="Zhang S."/>
            <person name="Song L."/>
            <person name="Sun Q."/>
            <person name="Zhang H."/>
            <person name="Xiang H."/>
            <person name="Dong X."/>
        </authorList>
    </citation>
    <scope>NUCLEOTIDE SEQUENCE</scope>
    <source>
        <strain evidence="1">ZWT</strain>
    </source>
</reference>
<sequence>METIKCLKCNGEMGMNEYKLTCKNGECGNENTITEIIASYYENKEFKNIIELSDEILTHVWVEESEDNQEDGMVDGEECKSKPIKIFKIKDNEEKKIIADVLYFYSFALVNLNLYEKSNEIRDAAIQLMMELGECRLLDEPLKLARLLIYRGAFYRNIGQIIWCTEDYGIALEIMEGFIHKEDLNITKKYTDLLIERGAAFEQFEMLGEALQQYRKAYDVRLNLAKKDECYIDEYLGVCYEVVKLLDMMEEHHRVMKYVEDMDFMVEGKNIIDEGEKAIIEINKIMIKAEEIERKRVAKEMKKEKGGFFSKLFNKNN</sequence>